<evidence type="ECO:0000256" key="1">
    <source>
        <dbReference type="SAM" id="Phobius"/>
    </source>
</evidence>
<dbReference type="STRING" id="1619007.UX70_C0001G0349"/>
<dbReference type="Proteomes" id="UP000035656">
    <property type="component" value="Chromosome"/>
</dbReference>
<evidence type="ECO:0000313" key="3">
    <source>
        <dbReference type="Proteomes" id="UP000035656"/>
    </source>
</evidence>
<keyword evidence="1" id="KW-0472">Membrane</keyword>
<gene>
    <name evidence="2" type="ORF">UX70_C0001G0349</name>
</gene>
<keyword evidence="1" id="KW-1133">Transmembrane helix</keyword>
<dbReference type="KEGG" id="pwo:UX70_C0001G0349"/>
<dbReference type="AlphaFoldDB" id="A0A0G4AR83"/>
<proteinExistence type="predicted"/>
<keyword evidence="1" id="KW-0812">Transmembrane</keyword>
<organism evidence="2 3">
    <name type="scientific">Candidatus Wolfebacteria bacterium GW2011_GWB1_47_1</name>
    <dbReference type="NCBI Taxonomy" id="1619007"/>
    <lineage>
        <taxon>Bacteria</taxon>
        <taxon>Candidatus Wolfeibacteriota</taxon>
    </lineage>
</organism>
<protein>
    <submittedName>
        <fullName evidence="2">Uncharacterized protein</fullName>
    </submittedName>
</protein>
<dbReference type="EMBL" id="CP011209">
    <property type="protein sequence ID" value="AKM78074.1"/>
    <property type="molecule type" value="Genomic_DNA"/>
</dbReference>
<feature type="transmembrane region" description="Helical" evidence="1">
    <location>
        <begin position="61"/>
        <end position="88"/>
    </location>
</feature>
<evidence type="ECO:0000313" key="2">
    <source>
        <dbReference type="EMBL" id="AKM78074.1"/>
    </source>
</evidence>
<accession>A0A0G4AR83</accession>
<reference evidence="2 3" key="1">
    <citation type="journal article" date="2015" name="Nature">
        <title>rRNA introns, odd ribosomes, and small enigmatic genomes across a large radiation of phyla.</title>
        <authorList>
            <person name="Brown C.T."/>
            <person name="Hug L.A."/>
            <person name="Thomas B.C."/>
            <person name="Sharon I."/>
            <person name="Castelle C.J."/>
            <person name="Singh A."/>
            <person name="Wilkins M.J."/>
            <person name="Williams K.H."/>
            <person name="Banfield J.F."/>
        </authorList>
    </citation>
    <scope>NUCLEOTIDE SEQUENCE [LARGE SCALE GENOMIC DNA]</scope>
</reference>
<name>A0A0G4AR83_9BACT</name>
<sequence>MATLTGMDHFSHRHVHAQYQSVHDCRLGLYYTILGHDLGKVALRFLFPIQAGWSRLRIQKWYWGVIFLIVFSLLALRGQFYLTFALYFPIIL</sequence>